<keyword evidence="9" id="KW-1185">Reference proteome</keyword>
<dbReference type="eggNOG" id="COG1619">
    <property type="taxonomic scope" value="Bacteria"/>
</dbReference>
<dbReference type="GO" id="GO:0008236">
    <property type="term" value="F:serine-type peptidase activity"/>
    <property type="evidence" value="ECO:0007669"/>
    <property type="project" value="UniProtKB-KW"/>
</dbReference>
<evidence type="ECO:0000256" key="5">
    <source>
        <dbReference type="ARBA" id="ARBA00022825"/>
    </source>
</evidence>
<evidence type="ECO:0000256" key="1">
    <source>
        <dbReference type="ARBA" id="ARBA00010233"/>
    </source>
</evidence>
<reference evidence="8 9" key="1">
    <citation type="submission" date="2014-04" db="EMBL/GenBank/DDBJ databases">
        <title>A comprehensive comparison of genomes of Erythrobacter spp. strains.</title>
        <authorList>
            <person name="Zheng Q."/>
        </authorList>
    </citation>
    <scope>NUCLEOTIDE SEQUENCE [LARGE SCALE GENOMIC DNA]</scope>
    <source>
        <strain evidence="8 9">DSM 6997</strain>
    </source>
</reference>
<dbReference type="Gene3D" id="3.40.50.10740">
    <property type="entry name" value="Class I glutamine amidotransferase-like"/>
    <property type="match status" value="1"/>
</dbReference>
<organism evidence="8 9">
    <name type="scientific">Erythrobacter longus</name>
    <dbReference type="NCBI Taxonomy" id="1044"/>
    <lineage>
        <taxon>Bacteria</taxon>
        <taxon>Pseudomonadati</taxon>
        <taxon>Pseudomonadota</taxon>
        <taxon>Alphaproteobacteria</taxon>
        <taxon>Sphingomonadales</taxon>
        <taxon>Erythrobacteraceae</taxon>
        <taxon>Erythrobacter/Porphyrobacter group</taxon>
        <taxon>Erythrobacter</taxon>
    </lineage>
</organism>
<dbReference type="EMBL" id="JMIW01000001">
    <property type="protein sequence ID" value="KEO91666.1"/>
    <property type="molecule type" value="Genomic_DNA"/>
</dbReference>
<keyword evidence="4" id="KW-0378">Hydrolase</keyword>
<keyword evidence="3" id="KW-0645">Protease</keyword>
<dbReference type="InterPro" id="IPR040449">
    <property type="entry name" value="Peptidase_S66_N"/>
</dbReference>
<name>A0A074MA43_ERYLO</name>
<gene>
    <name evidence="8" type="ORF">EH31_03055</name>
</gene>
<dbReference type="InterPro" id="IPR003507">
    <property type="entry name" value="S66_fam"/>
</dbReference>
<dbReference type="Proteomes" id="UP000027647">
    <property type="component" value="Unassembled WGS sequence"/>
</dbReference>
<dbReference type="InterPro" id="IPR027461">
    <property type="entry name" value="Carboxypeptidase_A_C_sf"/>
</dbReference>
<dbReference type="CDD" id="cd07025">
    <property type="entry name" value="Peptidase_S66"/>
    <property type="match status" value="1"/>
</dbReference>
<keyword evidence="2 8" id="KW-0121">Carboxypeptidase</keyword>
<protein>
    <submittedName>
        <fullName evidence="8">Carboxypeptidase</fullName>
    </submittedName>
</protein>
<dbReference type="PANTHER" id="PTHR30237">
    <property type="entry name" value="MURAMOYLTETRAPEPTIDE CARBOXYPEPTIDASE"/>
    <property type="match status" value="1"/>
</dbReference>
<evidence type="ECO:0000256" key="3">
    <source>
        <dbReference type="ARBA" id="ARBA00022670"/>
    </source>
</evidence>
<evidence type="ECO:0000259" key="7">
    <source>
        <dbReference type="Pfam" id="PF17676"/>
    </source>
</evidence>
<feature type="domain" description="LD-carboxypeptidase C-terminal" evidence="7">
    <location>
        <begin position="166"/>
        <end position="269"/>
    </location>
</feature>
<evidence type="ECO:0000313" key="9">
    <source>
        <dbReference type="Proteomes" id="UP000027647"/>
    </source>
</evidence>
<evidence type="ECO:0000313" key="8">
    <source>
        <dbReference type="EMBL" id="KEO91666.1"/>
    </source>
</evidence>
<evidence type="ECO:0000256" key="4">
    <source>
        <dbReference type="ARBA" id="ARBA00022801"/>
    </source>
</evidence>
<dbReference type="OrthoDB" id="9807329at2"/>
<dbReference type="InterPro" id="IPR027478">
    <property type="entry name" value="LdcA_N"/>
</dbReference>
<comment type="caution">
    <text evidence="8">The sequence shown here is derived from an EMBL/GenBank/DDBJ whole genome shotgun (WGS) entry which is preliminary data.</text>
</comment>
<dbReference type="Pfam" id="PF02016">
    <property type="entry name" value="Peptidase_S66"/>
    <property type="match status" value="1"/>
</dbReference>
<dbReference type="InterPro" id="IPR029062">
    <property type="entry name" value="Class_I_gatase-like"/>
</dbReference>
<evidence type="ECO:0000256" key="2">
    <source>
        <dbReference type="ARBA" id="ARBA00022645"/>
    </source>
</evidence>
<dbReference type="SUPFAM" id="SSF52317">
    <property type="entry name" value="Class I glutamine amidotransferase-like"/>
    <property type="match status" value="1"/>
</dbReference>
<dbReference type="GO" id="GO:0004180">
    <property type="term" value="F:carboxypeptidase activity"/>
    <property type="evidence" value="ECO:0007669"/>
    <property type="project" value="UniProtKB-KW"/>
</dbReference>
<proteinExistence type="inferred from homology"/>
<feature type="domain" description="LD-carboxypeptidase N-terminal" evidence="6">
    <location>
        <begin position="4"/>
        <end position="118"/>
    </location>
</feature>
<sequence length="276" mass="29109">MTNIAICAPARAITRDHASALEALVEAEFPDHKVTFHDQCFERVGHFAGDDLTRLGGLLDCANDPSFDAVWFARGGYGSNRIAEAAIARMNASARSKTYVGYSDCGYLLGALYKAGIGQCAHGSMPISASSSSGPESVRRVLRWFGGDNSGLEASLDGATPAAAFNLITLAMLAKTPLMPDLTGHVVMVEEVSEQLYAIDRVFFALAGSLPRIAGLRLGAVTDIPENDIPFGSTEEEIAKFWCARAGIPYLGRAEIGHTAANRVVPFGLAGPAGSS</sequence>
<comment type="similarity">
    <text evidence="1">Belongs to the peptidase S66 family.</text>
</comment>
<keyword evidence="5" id="KW-0720">Serine protease</keyword>
<dbReference type="PANTHER" id="PTHR30237:SF2">
    <property type="entry name" value="MUREIN TETRAPEPTIDE CARBOXYPEPTIDASE"/>
    <property type="match status" value="1"/>
</dbReference>
<dbReference type="STRING" id="1044.EH31_03055"/>
<dbReference type="SUPFAM" id="SSF141986">
    <property type="entry name" value="LD-carboxypeptidase A C-terminal domain-like"/>
    <property type="match status" value="1"/>
</dbReference>
<dbReference type="Pfam" id="PF17676">
    <property type="entry name" value="Peptidase_S66C"/>
    <property type="match status" value="1"/>
</dbReference>
<dbReference type="Gene3D" id="3.50.30.60">
    <property type="entry name" value="LD-carboxypeptidase A C-terminal domain-like"/>
    <property type="match status" value="1"/>
</dbReference>
<dbReference type="InterPro" id="IPR040921">
    <property type="entry name" value="Peptidase_S66C"/>
</dbReference>
<dbReference type="RefSeq" id="WP_034957976.1">
    <property type="nucleotide sequence ID" value="NZ_JMIW01000001.1"/>
</dbReference>
<accession>A0A074MA43</accession>
<evidence type="ECO:0000259" key="6">
    <source>
        <dbReference type="Pfam" id="PF02016"/>
    </source>
</evidence>
<dbReference type="AlphaFoldDB" id="A0A074MA43"/>
<dbReference type="GO" id="GO:0006508">
    <property type="term" value="P:proteolysis"/>
    <property type="evidence" value="ECO:0007669"/>
    <property type="project" value="UniProtKB-KW"/>
</dbReference>